<protein>
    <recommendedName>
        <fullName evidence="3">Hedgehog/Intein (Hint) domain-containing protein</fullName>
    </recommendedName>
</protein>
<dbReference type="PRINTS" id="PR00313">
    <property type="entry name" value="CABNDNGRPT"/>
</dbReference>
<evidence type="ECO:0000256" key="2">
    <source>
        <dbReference type="ARBA" id="ARBA00022525"/>
    </source>
</evidence>
<dbReference type="Pfam" id="PF00353">
    <property type="entry name" value="HemolysinCabind"/>
    <property type="match status" value="1"/>
</dbReference>
<dbReference type="PANTHER" id="PTHR38340:SF1">
    <property type="entry name" value="S-LAYER PROTEIN"/>
    <property type="match status" value="1"/>
</dbReference>
<gene>
    <name evidence="4" type="ORF">GR167_16340</name>
</gene>
<dbReference type="EMBL" id="WWEN01000008">
    <property type="protein sequence ID" value="MYM56887.1"/>
    <property type="molecule type" value="Genomic_DNA"/>
</dbReference>
<dbReference type="PANTHER" id="PTHR38340">
    <property type="entry name" value="S-LAYER PROTEIN"/>
    <property type="match status" value="1"/>
</dbReference>
<dbReference type="GO" id="GO:0005509">
    <property type="term" value="F:calcium ion binding"/>
    <property type="evidence" value="ECO:0007669"/>
    <property type="project" value="InterPro"/>
</dbReference>
<accession>A0A6L8LLI0</accession>
<dbReference type="InterPro" id="IPR001343">
    <property type="entry name" value="Hemolysn_Ca-bd"/>
</dbReference>
<dbReference type="InterPro" id="IPR028992">
    <property type="entry name" value="Hedgehog/Intein_dom"/>
</dbReference>
<evidence type="ECO:0000313" key="5">
    <source>
        <dbReference type="Proteomes" id="UP000479043"/>
    </source>
</evidence>
<evidence type="ECO:0000313" key="4">
    <source>
        <dbReference type="EMBL" id="MYM56887.1"/>
    </source>
</evidence>
<dbReference type="SUPFAM" id="SSF51120">
    <property type="entry name" value="beta-Roll"/>
    <property type="match status" value="1"/>
</dbReference>
<proteinExistence type="predicted"/>
<dbReference type="Gene3D" id="2.150.10.10">
    <property type="entry name" value="Serralysin-like metalloprotease, C-terminal"/>
    <property type="match status" value="1"/>
</dbReference>
<comment type="caution">
    <text evidence="4">The sequence shown here is derived from an EMBL/GenBank/DDBJ whole genome shotgun (WGS) entry which is preliminary data.</text>
</comment>
<dbReference type="PROSITE" id="PS00330">
    <property type="entry name" value="HEMOLYSIN_CALCIUM"/>
    <property type="match status" value="2"/>
</dbReference>
<dbReference type="Proteomes" id="UP000479043">
    <property type="component" value="Unassembled WGS sequence"/>
</dbReference>
<name>A0A6L8LLI0_9RHOB</name>
<dbReference type="Pfam" id="PF13403">
    <property type="entry name" value="Hint_2"/>
    <property type="match status" value="1"/>
</dbReference>
<dbReference type="RefSeq" id="WP_160974798.1">
    <property type="nucleotide sequence ID" value="NZ_WWEN01000008.1"/>
</dbReference>
<dbReference type="InterPro" id="IPR011049">
    <property type="entry name" value="Serralysin-like_metalloprot_C"/>
</dbReference>
<feature type="domain" description="Hedgehog/Intein (Hint)" evidence="3">
    <location>
        <begin position="317"/>
        <end position="462"/>
    </location>
</feature>
<dbReference type="InterPro" id="IPR050557">
    <property type="entry name" value="RTX_toxin/Mannuronan_C5-epim"/>
</dbReference>
<reference evidence="4 5" key="1">
    <citation type="submission" date="2020-01" db="EMBL/GenBank/DDBJ databases">
        <authorList>
            <person name="Chen S."/>
        </authorList>
    </citation>
    <scope>NUCLEOTIDE SEQUENCE [LARGE SCALE GENOMIC DNA]</scope>
    <source>
        <strain evidence="4 5">GS-10</strain>
    </source>
</reference>
<comment type="subcellular location">
    <subcellularLocation>
        <location evidence="1">Secreted</location>
    </subcellularLocation>
</comment>
<dbReference type="SUPFAM" id="SSF51294">
    <property type="entry name" value="Hedgehog/intein (Hint) domain"/>
    <property type="match status" value="1"/>
</dbReference>
<dbReference type="InterPro" id="IPR018511">
    <property type="entry name" value="Hemolysin-typ_Ca-bd_CS"/>
</dbReference>
<keyword evidence="5" id="KW-1185">Reference proteome</keyword>
<evidence type="ECO:0000259" key="3">
    <source>
        <dbReference type="Pfam" id="PF13403"/>
    </source>
</evidence>
<organism evidence="4 5">
    <name type="scientific">Thalassovita mangrovi</name>
    <dbReference type="NCBI Taxonomy" id="2692236"/>
    <lineage>
        <taxon>Bacteria</taxon>
        <taxon>Pseudomonadati</taxon>
        <taxon>Pseudomonadota</taxon>
        <taxon>Alphaproteobacteria</taxon>
        <taxon>Rhodobacterales</taxon>
        <taxon>Roseobacteraceae</taxon>
        <taxon>Thalassovita</taxon>
    </lineage>
</organism>
<keyword evidence="2" id="KW-0964">Secreted</keyword>
<evidence type="ECO:0000256" key="1">
    <source>
        <dbReference type="ARBA" id="ARBA00004613"/>
    </source>
</evidence>
<dbReference type="Gene3D" id="2.170.16.10">
    <property type="entry name" value="Hedgehog/Intein (Hint) domain"/>
    <property type="match status" value="1"/>
</dbReference>
<sequence>MGTISEVNNVFAYDGSIASLYAGGLVSASLLNFGSGPQSGTFEDNNGQLSAEDGGSATFTFDGGAAQTIEYLGSGSVSTITLLGIPLDERPVAMFSIDGQIYMYAPDGLPLLSGVSISFNIDANAAYDLPGAPDGIVHGLDSGETMGVGYSDVQGDQITEGEDTILGFGGDDSIDGGGGNDRIEGGIGDDLIQGGSGDDTLIGGAGTDTLIGDDGADVFVADGTADFILDFDATKGIGDGDSSNNDLVDLSDFYNDITLADWNEANPDQQYDNALQWLRADQEDDGILQNAGGLRIKAGGDPVSGDLLNAENTLVLCFVTGTRITTNKGLVDVEELRPGDKVLTMDHGYQPIRWIGKRKLSAHALHRNEKFRPVRIPAGSIGAGLPESDLYLTRQHRILVRSKVAERMFCHREVLVPARKLKLMGTAETYAAPCGLKYWHILFDQHEIIYANGMPAESLHTGPESLKAVPPETVEELRSLFPKLFSADGPAVLCRPDVRGKRGRHMIRRIEKNEKPVLEEL</sequence>
<dbReference type="AlphaFoldDB" id="A0A6L8LLI0"/>
<dbReference type="GO" id="GO:0005576">
    <property type="term" value="C:extracellular region"/>
    <property type="evidence" value="ECO:0007669"/>
    <property type="project" value="UniProtKB-SubCell"/>
</dbReference>
<dbReference type="InterPro" id="IPR036844">
    <property type="entry name" value="Hint_dom_sf"/>
</dbReference>